<dbReference type="RefSeq" id="WP_138194574.1">
    <property type="nucleotide sequence ID" value="NZ_VCIW01000007.1"/>
</dbReference>
<evidence type="ECO:0000313" key="10">
    <source>
        <dbReference type="Proteomes" id="UP000309676"/>
    </source>
</evidence>
<comment type="caution">
    <text evidence="9">The sequence shown here is derived from an EMBL/GenBank/DDBJ whole genome shotgun (WGS) entry which is preliminary data.</text>
</comment>
<feature type="transmembrane region" description="Helical" evidence="7">
    <location>
        <begin position="176"/>
        <end position="196"/>
    </location>
</feature>
<keyword evidence="5 7" id="KW-1133">Transmembrane helix</keyword>
<dbReference type="SUPFAM" id="SSF161098">
    <property type="entry name" value="MetI-like"/>
    <property type="match status" value="1"/>
</dbReference>
<accession>A0A5R9G659</accession>
<evidence type="ECO:0000256" key="2">
    <source>
        <dbReference type="ARBA" id="ARBA00022448"/>
    </source>
</evidence>
<dbReference type="Proteomes" id="UP000309676">
    <property type="component" value="Unassembled WGS sequence"/>
</dbReference>
<reference evidence="9 10" key="1">
    <citation type="submission" date="2019-05" db="EMBL/GenBank/DDBJ databases">
        <authorList>
            <person name="Narsing Rao M.P."/>
            <person name="Li W.J."/>
        </authorList>
    </citation>
    <scope>NUCLEOTIDE SEQUENCE [LARGE SCALE GENOMIC DNA]</scope>
    <source>
        <strain evidence="9 10">SYSU_K30003</strain>
    </source>
</reference>
<dbReference type="GO" id="GO:0005886">
    <property type="term" value="C:plasma membrane"/>
    <property type="evidence" value="ECO:0007669"/>
    <property type="project" value="UniProtKB-SubCell"/>
</dbReference>
<feature type="transmembrane region" description="Helical" evidence="7">
    <location>
        <begin position="21"/>
        <end position="50"/>
    </location>
</feature>
<keyword evidence="10" id="KW-1185">Reference proteome</keyword>
<protein>
    <submittedName>
        <fullName evidence="9">Sugar ABC transporter permease</fullName>
    </submittedName>
</protein>
<dbReference type="PANTHER" id="PTHR43005:SF1">
    <property type="entry name" value="SPERMIDINE_PUTRESCINE TRANSPORT SYSTEM PERMEASE PROTEIN"/>
    <property type="match status" value="1"/>
</dbReference>
<evidence type="ECO:0000256" key="3">
    <source>
        <dbReference type="ARBA" id="ARBA00022475"/>
    </source>
</evidence>
<evidence type="ECO:0000256" key="4">
    <source>
        <dbReference type="ARBA" id="ARBA00022692"/>
    </source>
</evidence>
<sequence length="309" mass="34517">MPIKMRLFAAAQEIWRYRLSYLFIAPFVISFGIFIFIPVLAAMGLSFTAFNGMEAPRWVGWKHYEYLFSQDSLFLQYALPNTVKFAVIVGPGGYIASFVLAWLLAQLPDRARLWYVLAFYAPSLAGGVAMSIIWIPLLSGDRIGYLNSFLLGIGFIDEPRLWVLDKKYLMNSMISVTLWSSMGIGFLAMLAGILNVDKTLHEAGRVDGIRSRLQEVWLITIPSMKPQMLFAAVMAIVGAFKAGHIGVELSGQNPTPQYAGHLLVNHVEDYGLIRFEMGYASAVSVVLLVIIFLANRLSWKLFGAKEDEA</sequence>
<dbReference type="InterPro" id="IPR035906">
    <property type="entry name" value="MetI-like_sf"/>
</dbReference>
<evidence type="ECO:0000256" key="6">
    <source>
        <dbReference type="ARBA" id="ARBA00023136"/>
    </source>
</evidence>
<evidence type="ECO:0000259" key="8">
    <source>
        <dbReference type="PROSITE" id="PS50928"/>
    </source>
</evidence>
<dbReference type="AlphaFoldDB" id="A0A5R9G659"/>
<dbReference type="PROSITE" id="PS50928">
    <property type="entry name" value="ABC_TM1"/>
    <property type="match status" value="1"/>
</dbReference>
<dbReference type="InterPro" id="IPR000515">
    <property type="entry name" value="MetI-like"/>
</dbReference>
<feature type="domain" description="ABC transmembrane type-1" evidence="8">
    <location>
        <begin position="79"/>
        <end position="298"/>
    </location>
</feature>
<keyword evidence="2" id="KW-0813">Transport</keyword>
<feature type="transmembrane region" description="Helical" evidence="7">
    <location>
        <begin position="216"/>
        <end position="240"/>
    </location>
</feature>
<feature type="transmembrane region" description="Helical" evidence="7">
    <location>
        <begin position="117"/>
        <end position="137"/>
    </location>
</feature>
<evidence type="ECO:0000256" key="1">
    <source>
        <dbReference type="ARBA" id="ARBA00004651"/>
    </source>
</evidence>
<dbReference type="PANTHER" id="PTHR43005">
    <property type="entry name" value="BLR7065 PROTEIN"/>
    <property type="match status" value="1"/>
</dbReference>
<proteinExistence type="predicted"/>
<keyword evidence="6 7" id="KW-0472">Membrane</keyword>
<evidence type="ECO:0000256" key="5">
    <source>
        <dbReference type="ARBA" id="ARBA00022989"/>
    </source>
</evidence>
<dbReference type="EMBL" id="VCIW01000007">
    <property type="protein sequence ID" value="TLS51867.1"/>
    <property type="molecule type" value="Genomic_DNA"/>
</dbReference>
<evidence type="ECO:0000313" key="9">
    <source>
        <dbReference type="EMBL" id="TLS51867.1"/>
    </source>
</evidence>
<feature type="transmembrane region" description="Helical" evidence="7">
    <location>
        <begin position="277"/>
        <end position="295"/>
    </location>
</feature>
<keyword evidence="3" id="KW-1003">Cell membrane</keyword>
<dbReference type="GO" id="GO:0055085">
    <property type="term" value="P:transmembrane transport"/>
    <property type="evidence" value="ECO:0007669"/>
    <property type="project" value="InterPro"/>
</dbReference>
<dbReference type="OrthoDB" id="9783627at2"/>
<name>A0A5R9G659_9BACL</name>
<dbReference type="Gene3D" id="1.10.3720.10">
    <property type="entry name" value="MetI-like"/>
    <property type="match status" value="1"/>
</dbReference>
<gene>
    <name evidence="9" type="ORF">FE782_13235</name>
</gene>
<organism evidence="9 10">
    <name type="scientific">Paenibacillus antri</name>
    <dbReference type="NCBI Taxonomy" id="2582848"/>
    <lineage>
        <taxon>Bacteria</taxon>
        <taxon>Bacillati</taxon>
        <taxon>Bacillota</taxon>
        <taxon>Bacilli</taxon>
        <taxon>Bacillales</taxon>
        <taxon>Paenibacillaceae</taxon>
        <taxon>Paenibacillus</taxon>
    </lineage>
</organism>
<feature type="transmembrane region" description="Helical" evidence="7">
    <location>
        <begin position="85"/>
        <end position="105"/>
    </location>
</feature>
<comment type="subcellular location">
    <subcellularLocation>
        <location evidence="1">Cell membrane</location>
        <topology evidence="1">Multi-pass membrane protein</topology>
    </subcellularLocation>
</comment>
<evidence type="ECO:0000256" key="7">
    <source>
        <dbReference type="SAM" id="Phobius"/>
    </source>
</evidence>
<keyword evidence="4 7" id="KW-0812">Transmembrane</keyword>
<dbReference type="CDD" id="cd06261">
    <property type="entry name" value="TM_PBP2"/>
    <property type="match status" value="1"/>
</dbReference>